<organism evidence="1 2">
    <name type="scientific">Chilo suppressalis</name>
    <name type="common">Asiatic rice borer moth</name>
    <dbReference type="NCBI Taxonomy" id="168631"/>
    <lineage>
        <taxon>Eukaryota</taxon>
        <taxon>Metazoa</taxon>
        <taxon>Ecdysozoa</taxon>
        <taxon>Arthropoda</taxon>
        <taxon>Hexapoda</taxon>
        <taxon>Insecta</taxon>
        <taxon>Pterygota</taxon>
        <taxon>Neoptera</taxon>
        <taxon>Endopterygota</taxon>
        <taxon>Lepidoptera</taxon>
        <taxon>Glossata</taxon>
        <taxon>Ditrysia</taxon>
        <taxon>Pyraloidea</taxon>
        <taxon>Crambidae</taxon>
        <taxon>Crambinae</taxon>
        <taxon>Chilo</taxon>
    </lineage>
</organism>
<protein>
    <submittedName>
        <fullName evidence="1">Uncharacterized protein</fullName>
    </submittedName>
</protein>
<dbReference type="Pfam" id="PF16086">
    <property type="entry name" value="DUF4816"/>
    <property type="match status" value="1"/>
</dbReference>
<evidence type="ECO:0000313" key="1">
    <source>
        <dbReference type="EMBL" id="CAH0402182.1"/>
    </source>
</evidence>
<keyword evidence="2" id="KW-1185">Reference proteome</keyword>
<name>A0ABN8B2V1_CHISP</name>
<accession>A0ABN8B2V1</accession>
<dbReference type="EMBL" id="OU963895">
    <property type="protein sequence ID" value="CAH0402182.1"/>
    <property type="molecule type" value="Genomic_DNA"/>
</dbReference>
<proteinExistence type="predicted"/>
<evidence type="ECO:0000313" key="2">
    <source>
        <dbReference type="Proteomes" id="UP001153292"/>
    </source>
</evidence>
<gene>
    <name evidence="1" type="ORF">CHILSU_LOCUS5421</name>
</gene>
<dbReference type="Proteomes" id="UP001153292">
    <property type="component" value="Chromosome 2"/>
</dbReference>
<reference evidence="1" key="1">
    <citation type="submission" date="2021-12" db="EMBL/GenBank/DDBJ databases">
        <authorList>
            <person name="King R."/>
        </authorList>
    </citation>
    <scope>NUCLEOTIDE SEQUENCE</scope>
</reference>
<dbReference type="InterPro" id="IPR032134">
    <property type="entry name" value="DUF4816"/>
</dbReference>
<sequence length="188" mass="21775">MDLSASAFAITETVSRKQAAWIRGRLLKDPSALHSNAATTCAIELLISYLIDKSVRPSVVLFQRPNLQSENSDNNQNDTTTVKIEQQAVEEFTIAPPQPGEADPVIERSSHYRPADPKFHGFWKKKFVWRPRWVKTWKEKKIYVAVWKKMWGPTMLNEWVPIPKPPPGWLKYGPDHEYRAFYVKPHPH</sequence>